<dbReference type="PANTHER" id="PTHR36008:SF1">
    <property type="entry name" value="OS09G0478400 PROTEIN"/>
    <property type="match status" value="1"/>
</dbReference>
<sequence>MEADRMKERDCSDESKKAGEMLACSCKMIKSNDQKQSDLMPRKKVAGVHGPKSIGSRLTSGLTHFPFSRARVLSESPAAAAAAAMLRSALRRGGAAVRHAASSSSAAEAAADGSPGALLRRKVAERERARRRPRDPSRDEFFVATPESLAWLDSASLPMVLTAAAIALFTKLLMMEHDAADQERGERKIKNSHPDQGKVRMLTREEWDEIQEVRPRTPFESKLARPHARIRTGEPVRLEDVKDWATDMIMDAFTRAEESAKKK</sequence>
<reference evidence="2" key="1">
    <citation type="journal article" date="2005" name="PLoS Biol.">
        <title>The genomes of Oryza sativa: a history of duplications.</title>
        <authorList>
            <person name="Yu J."/>
            <person name="Wang J."/>
            <person name="Lin W."/>
            <person name="Li S."/>
            <person name="Li H."/>
            <person name="Zhou J."/>
            <person name="Ni P."/>
            <person name="Dong W."/>
            <person name="Hu S."/>
            <person name="Zeng C."/>
            <person name="Zhang J."/>
            <person name="Zhang Y."/>
            <person name="Li R."/>
            <person name="Xu Z."/>
            <person name="Li S."/>
            <person name="Li X."/>
            <person name="Zheng H."/>
            <person name="Cong L."/>
            <person name="Lin L."/>
            <person name="Yin J."/>
            <person name="Geng J."/>
            <person name="Li G."/>
            <person name="Shi J."/>
            <person name="Liu J."/>
            <person name="Lv H."/>
            <person name="Li J."/>
            <person name="Wang J."/>
            <person name="Deng Y."/>
            <person name="Ran L."/>
            <person name="Shi X."/>
            <person name="Wang X."/>
            <person name="Wu Q."/>
            <person name="Li C."/>
            <person name="Ren X."/>
            <person name="Wang J."/>
            <person name="Wang X."/>
            <person name="Li D."/>
            <person name="Liu D."/>
            <person name="Zhang X."/>
            <person name="Ji Z."/>
            <person name="Zhao W."/>
            <person name="Sun Y."/>
            <person name="Zhang Z."/>
            <person name="Bao J."/>
            <person name="Han Y."/>
            <person name="Dong L."/>
            <person name="Ji J."/>
            <person name="Chen P."/>
            <person name="Wu S."/>
            <person name="Liu J."/>
            <person name="Xiao Y."/>
            <person name="Bu D."/>
            <person name="Tan J."/>
            <person name="Yang L."/>
            <person name="Ye C."/>
            <person name="Zhang J."/>
            <person name="Xu J."/>
            <person name="Zhou Y."/>
            <person name="Yu Y."/>
            <person name="Zhang B."/>
            <person name="Zhuang S."/>
            <person name="Wei H."/>
            <person name="Liu B."/>
            <person name="Lei M."/>
            <person name="Yu H."/>
            <person name="Li Y."/>
            <person name="Xu H."/>
            <person name="Wei S."/>
            <person name="He X."/>
            <person name="Fang L."/>
            <person name="Zhang Z."/>
            <person name="Zhang Y."/>
            <person name="Huang X."/>
            <person name="Su Z."/>
            <person name="Tong W."/>
            <person name="Li J."/>
            <person name="Tong Z."/>
            <person name="Li S."/>
            <person name="Ye J."/>
            <person name="Wang L."/>
            <person name="Fang L."/>
            <person name="Lei T."/>
            <person name="Chen C."/>
            <person name="Chen H."/>
            <person name="Xu Z."/>
            <person name="Li H."/>
            <person name="Huang H."/>
            <person name="Zhang F."/>
            <person name="Xu H."/>
            <person name="Li N."/>
            <person name="Zhao C."/>
            <person name="Li S."/>
            <person name="Dong L."/>
            <person name="Huang Y."/>
            <person name="Li L."/>
            <person name="Xi Y."/>
            <person name="Qi Q."/>
            <person name="Li W."/>
            <person name="Zhang B."/>
            <person name="Hu W."/>
            <person name="Zhang Y."/>
            <person name="Tian X."/>
            <person name="Jiao Y."/>
            <person name="Liang X."/>
            <person name="Jin J."/>
            <person name="Gao L."/>
            <person name="Zheng W."/>
            <person name="Hao B."/>
            <person name="Liu S."/>
            <person name="Wang W."/>
            <person name="Yuan L."/>
            <person name="Cao M."/>
            <person name="McDermott J."/>
            <person name="Samudrala R."/>
            <person name="Wang J."/>
            <person name="Wong G.K."/>
            <person name="Yang H."/>
        </authorList>
    </citation>
    <scope>NUCLEOTIDE SEQUENCE [LARGE SCALE GENOMIC DNA]</scope>
</reference>
<gene>
    <name evidence="2" type="ORF">OsJ_29758</name>
</gene>
<dbReference type="AlphaFoldDB" id="B9G464"/>
<evidence type="ECO:0000256" key="1">
    <source>
        <dbReference type="SAM" id="MobiDB-lite"/>
    </source>
</evidence>
<dbReference type="EMBL" id="CM000146">
    <property type="protein sequence ID" value="EEE69912.1"/>
    <property type="molecule type" value="Genomic_DNA"/>
</dbReference>
<dbReference type="Proteomes" id="UP000007752">
    <property type="component" value="Chromosome 9"/>
</dbReference>
<organism evidence="2">
    <name type="scientific">Oryza sativa subsp. japonica</name>
    <name type="common">Rice</name>
    <dbReference type="NCBI Taxonomy" id="39947"/>
    <lineage>
        <taxon>Eukaryota</taxon>
        <taxon>Viridiplantae</taxon>
        <taxon>Streptophyta</taxon>
        <taxon>Embryophyta</taxon>
        <taxon>Tracheophyta</taxon>
        <taxon>Spermatophyta</taxon>
        <taxon>Magnoliopsida</taxon>
        <taxon>Liliopsida</taxon>
        <taxon>Poales</taxon>
        <taxon>Poaceae</taxon>
        <taxon>BOP clade</taxon>
        <taxon>Oryzoideae</taxon>
        <taxon>Oryzeae</taxon>
        <taxon>Oryzinae</taxon>
        <taxon>Oryza</taxon>
        <taxon>Oryza sativa</taxon>
    </lineage>
</organism>
<dbReference type="PANTHER" id="PTHR36008">
    <property type="entry name" value="OS09G0478400 PROTEIN"/>
    <property type="match status" value="1"/>
</dbReference>
<reference evidence="2" key="2">
    <citation type="submission" date="2008-12" db="EMBL/GenBank/DDBJ databases">
        <title>Improved gene annotation of the rice (Oryza sativa) genomes.</title>
        <authorList>
            <person name="Wang J."/>
            <person name="Li R."/>
            <person name="Fan W."/>
            <person name="Huang Q."/>
            <person name="Zhang J."/>
            <person name="Zhou Y."/>
            <person name="Hu Y."/>
            <person name="Zi S."/>
            <person name="Li J."/>
            <person name="Ni P."/>
            <person name="Zheng H."/>
            <person name="Zhang Y."/>
            <person name="Zhao M."/>
            <person name="Hao Q."/>
            <person name="McDermott J."/>
            <person name="Samudrala R."/>
            <person name="Kristiansen K."/>
            <person name="Wong G.K.-S."/>
        </authorList>
    </citation>
    <scope>NUCLEOTIDE SEQUENCE</scope>
</reference>
<proteinExistence type="predicted"/>
<name>B9G464_ORYSJ</name>
<feature type="region of interest" description="Disordered" evidence="1">
    <location>
        <begin position="33"/>
        <end position="55"/>
    </location>
</feature>
<protein>
    <submittedName>
        <fullName evidence="2">Uncharacterized protein</fullName>
    </submittedName>
</protein>
<evidence type="ECO:0000313" key="2">
    <source>
        <dbReference type="EMBL" id="EEE69912.1"/>
    </source>
</evidence>
<accession>B9G464</accession>